<dbReference type="AlphaFoldDB" id="A0A409Y7I3"/>
<dbReference type="OrthoDB" id="2963168at2759"/>
<dbReference type="EMBL" id="NHTK01001371">
    <property type="protein sequence ID" value="PPQ99006.1"/>
    <property type="molecule type" value="Genomic_DNA"/>
</dbReference>
<evidence type="ECO:0000313" key="1">
    <source>
        <dbReference type="EMBL" id="PPQ99006.1"/>
    </source>
</evidence>
<reference evidence="1 2" key="1">
    <citation type="journal article" date="2018" name="Evol. Lett.">
        <title>Horizontal gene cluster transfer increased hallucinogenic mushroom diversity.</title>
        <authorList>
            <person name="Reynolds H.T."/>
            <person name="Vijayakumar V."/>
            <person name="Gluck-Thaler E."/>
            <person name="Korotkin H.B."/>
            <person name="Matheny P.B."/>
            <person name="Slot J.C."/>
        </authorList>
    </citation>
    <scope>NUCLEOTIDE SEQUENCE [LARGE SCALE GENOMIC DNA]</scope>
    <source>
        <strain evidence="1 2">2629</strain>
    </source>
</reference>
<gene>
    <name evidence="1" type="ORF">CVT24_003488</name>
</gene>
<protein>
    <submittedName>
        <fullName evidence="1">Uncharacterized protein</fullName>
    </submittedName>
</protein>
<dbReference type="SUPFAM" id="SSF53067">
    <property type="entry name" value="Actin-like ATPase domain"/>
    <property type="match status" value="2"/>
</dbReference>
<proteinExistence type="predicted"/>
<accession>A0A409Y7I3</accession>
<dbReference type="PANTHER" id="PTHR14187">
    <property type="entry name" value="ALPHA KINASE/ELONGATION FACTOR 2 KINASE"/>
    <property type="match status" value="1"/>
</dbReference>
<dbReference type="InParanoid" id="A0A409Y7I3"/>
<dbReference type="PANTHER" id="PTHR14187:SF5">
    <property type="entry name" value="HEAT SHOCK 70 KDA PROTEIN 12A"/>
    <property type="match status" value="1"/>
</dbReference>
<comment type="caution">
    <text evidence="1">The sequence shown here is derived from an EMBL/GenBank/DDBJ whole genome shotgun (WGS) entry which is preliminary data.</text>
</comment>
<sequence>MSSNTASREPYLGEKHRLIIAIDVGTAYSGVSYRSSLLEPGQIPEIHGVNRYPGQDRYGGDSKIPTIMWYDSAGTVRAAGAEALLDQATVAAEEEGWIRAEWFKIYMKPNAIAAPPETYQIPELPLGKDVVEVFGDFLRYIYACAQSYIIQSHPGGSSLWDILGDDIEFILTHPNGYEGVQQEMMRKAAILGGLVGTPEDAQEKIKFVTEGEASLHYCIQCGLDIGAMKQEGHGVMVVDAGGGTIDISTYQQKDDAFEEIAAAECAYNGGIFVTLRAQEYFQRILEGSKYADSVPDLTKAFDQFTKPIFAKQDDDYYVRFGNARDNDPTVNIKAGRMKITGFEIAEFFDPSLNAIMDVFNDLRKRSPKAIKTVFFVGGFSSNDFFFSEMSRYIAEDVALDGNEEISVCRPDRHLNKAVAHGGVSYYLDHRVTTRVSKLTFGVRCNVPLNSQDDEHIKRESTKYRSQDGIWRLPNAFETILPRNTQVSETKEFRRPFITVGKDVASLQQVKSTIRCYRGQHDNPMWVSDEPDKFSIMCTIEANLEELTKSLSPIRYVDENGHEHVHYRANYEVALLFGLTEFKAVVIWQEDVSRFVA</sequence>
<name>A0A409Y7I3_9AGAR</name>
<dbReference type="Gene3D" id="3.30.420.40">
    <property type="match status" value="2"/>
</dbReference>
<keyword evidence="2" id="KW-1185">Reference proteome</keyword>
<evidence type="ECO:0000313" key="2">
    <source>
        <dbReference type="Proteomes" id="UP000284842"/>
    </source>
</evidence>
<dbReference type="Gene3D" id="3.90.640.10">
    <property type="entry name" value="Actin, Chain A, domain 4"/>
    <property type="match status" value="1"/>
</dbReference>
<organism evidence="1 2">
    <name type="scientific">Panaeolus cyanescens</name>
    <dbReference type="NCBI Taxonomy" id="181874"/>
    <lineage>
        <taxon>Eukaryota</taxon>
        <taxon>Fungi</taxon>
        <taxon>Dikarya</taxon>
        <taxon>Basidiomycota</taxon>
        <taxon>Agaricomycotina</taxon>
        <taxon>Agaricomycetes</taxon>
        <taxon>Agaricomycetidae</taxon>
        <taxon>Agaricales</taxon>
        <taxon>Agaricineae</taxon>
        <taxon>Galeropsidaceae</taxon>
        <taxon>Panaeolus</taxon>
    </lineage>
</organism>
<dbReference type="STRING" id="181874.A0A409Y7I3"/>
<dbReference type="InterPro" id="IPR043129">
    <property type="entry name" value="ATPase_NBD"/>
</dbReference>
<dbReference type="Proteomes" id="UP000284842">
    <property type="component" value="Unassembled WGS sequence"/>
</dbReference>
<dbReference type="CDD" id="cd10170">
    <property type="entry name" value="ASKHA_NBD_HSP70"/>
    <property type="match status" value="1"/>
</dbReference>